<keyword evidence="1" id="KW-1003">Cell membrane</keyword>
<dbReference type="InterPro" id="IPR050490">
    <property type="entry name" value="Bact_solute-bd_prot1"/>
</dbReference>
<proteinExistence type="predicted"/>
<dbReference type="STRING" id="419479.SAMN04488563_6055"/>
<dbReference type="Gene3D" id="3.40.190.10">
    <property type="entry name" value="Periplasmic binding protein-like II"/>
    <property type="match status" value="1"/>
</dbReference>
<name>A0A1H2LGM6_9ACTN</name>
<evidence type="ECO:0000256" key="6">
    <source>
        <dbReference type="SAM" id="MobiDB-lite"/>
    </source>
</evidence>
<dbReference type="InterPro" id="IPR006059">
    <property type="entry name" value="SBP"/>
</dbReference>
<dbReference type="PANTHER" id="PTHR43649:SF33">
    <property type="entry name" value="POLYGALACTURONAN_RHAMNOGALACTURONAN-BINDING PROTEIN YTCQ"/>
    <property type="match status" value="1"/>
</dbReference>
<keyword evidence="7" id="KW-0762">Sugar transport</keyword>
<dbReference type="SUPFAM" id="SSF53850">
    <property type="entry name" value="Periplasmic binding protein-like II"/>
    <property type="match status" value="1"/>
</dbReference>
<dbReference type="Pfam" id="PF01547">
    <property type="entry name" value="SBP_bac_1"/>
    <property type="match status" value="1"/>
</dbReference>
<evidence type="ECO:0000256" key="2">
    <source>
        <dbReference type="ARBA" id="ARBA00022729"/>
    </source>
</evidence>
<dbReference type="Proteomes" id="UP000182977">
    <property type="component" value="Chromosome I"/>
</dbReference>
<dbReference type="PANTHER" id="PTHR43649">
    <property type="entry name" value="ARABINOSE-BINDING PROTEIN-RELATED"/>
    <property type="match status" value="1"/>
</dbReference>
<gene>
    <name evidence="7" type="ORF">SAMN04488563_6055</name>
</gene>
<keyword evidence="8" id="KW-1185">Reference proteome</keyword>
<dbReference type="AlphaFoldDB" id="A0A1H2LGM6"/>
<protein>
    <submittedName>
        <fullName evidence="7">Multiple sugar transport system substrate-binding protein</fullName>
    </submittedName>
</protein>
<feature type="region of interest" description="Disordered" evidence="6">
    <location>
        <begin position="1"/>
        <end position="20"/>
    </location>
</feature>
<keyword evidence="7" id="KW-0813">Transport</keyword>
<keyword evidence="5" id="KW-0449">Lipoprotein</keyword>
<evidence type="ECO:0000256" key="4">
    <source>
        <dbReference type="ARBA" id="ARBA00023139"/>
    </source>
</evidence>
<dbReference type="EMBL" id="LT629791">
    <property type="protein sequence ID" value="SDU79731.1"/>
    <property type="molecule type" value="Genomic_DNA"/>
</dbReference>
<evidence type="ECO:0000256" key="1">
    <source>
        <dbReference type="ARBA" id="ARBA00022475"/>
    </source>
</evidence>
<reference evidence="8" key="1">
    <citation type="submission" date="2016-10" db="EMBL/GenBank/DDBJ databases">
        <authorList>
            <person name="Varghese N."/>
            <person name="Submissions S."/>
        </authorList>
    </citation>
    <scope>NUCLEOTIDE SEQUENCE [LARGE SCALE GENOMIC DNA]</scope>
    <source>
        <strain evidence="8">DSM 45079</strain>
    </source>
</reference>
<keyword evidence="4" id="KW-0564">Palmitate</keyword>
<evidence type="ECO:0000256" key="5">
    <source>
        <dbReference type="ARBA" id="ARBA00023288"/>
    </source>
</evidence>
<evidence type="ECO:0000313" key="7">
    <source>
        <dbReference type="EMBL" id="SDU79731.1"/>
    </source>
</evidence>
<organism evidence="7 8">
    <name type="scientific">Jiangella alkaliphila</name>
    <dbReference type="NCBI Taxonomy" id="419479"/>
    <lineage>
        <taxon>Bacteria</taxon>
        <taxon>Bacillati</taxon>
        <taxon>Actinomycetota</taxon>
        <taxon>Actinomycetes</taxon>
        <taxon>Jiangellales</taxon>
        <taxon>Jiangellaceae</taxon>
        <taxon>Jiangella</taxon>
    </lineage>
</organism>
<evidence type="ECO:0000256" key="3">
    <source>
        <dbReference type="ARBA" id="ARBA00023136"/>
    </source>
</evidence>
<accession>A0A1H2LGM6</accession>
<sequence length="472" mass="50237">MWRAMTKGVSVNRHRRRPTRPSIALATGLSVAALLGACGGSDDTGGESEGGDSLTMWTFKQSHVEALENAATAFEEETGVSVSIQAITPDDVFQQRVQASASTGDLPDVMEVHAKGEDFIFGAAGIVDDLTDDITDEWAGQYSESISEDGTVTADYYELSQQEGSNYAGVEEGQRFSVPFTVGTFGIVYANAERLAAAGITEAPATWEQFIADLETVQAADPESGTIGLGFKEPSTGLNWIMQPMAYHLFGRDDFEALYSDDRNVNWASANGLRALEVYDQLTPYWQPGVQTLGIDEADIAFANGESTYLVGGTFTLAFLSQNGYDTENLITFPVPPPEGSVHPQAQLAPLTLTGLSISSSSENPEAAREWVQFLSQPDVATQFAQDALDLPPVDMGDDPSSSVGPVLGAMIESFGTGDDAFNPGDTTYQPGGFQLSDFGAVLVNLSPLGETDAPTTADEMATLLDAYWSGS</sequence>
<evidence type="ECO:0000313" key="8">
    <source>
        <dbReference type="Proteomes" id="UP000182977"/>
    </source>
</evidence>
<keyword evidence="2" id="KW-0732">Signal</keyword>
<keyword evidence="3" id="KW-0472">Membrane</keyword>